<dbReference type="RefSeq" id="WP_133293267.1">
    <property type="nucleotide sequence ID" value="NZ_SMSJ01000196.1"/>
</dbReference>
<name>A0A4R5Q4J9_9PROT</name>
<sequence>MALTTGTLSPDTLTGTAETDLIFGRGGADFVSGRAGNDAIFAGSGDDTIAGDNIPVPALGGQLGTGPYISLDFGPYPPRFLGETPGNNLILADAGDDFILAGFGSDIVFGEAGNDTIFGFGAAGESPSGNTEIIRADGSDWLFGGGDDDSVLGGGSGDLLDGGTGRDTLSGGVGADTLIGGAGRDIFLYGLGLEPGVSGSVTGPDTGVGPGNRDVILDFRPGTDRLDLHGYNNPFPDPGGEPRPVFLGTDPFEASTGLQVRYEIEGGHTIVQFATRFGPPPRGLPVPVPEATGEIELVGVHHLTARDFILS</sequence>
<dbReference type="InterPro" id="IPR018511">
    <property type="entry name" value="Hemolysin-typ_Ca-bd_CS"/>
</dbReference>
<dbReference type="PROSITE" id="PS00330">
    <property type="entry name" value="HEMOLYSIN_CALCIUM"/>
    <property type="match status" value="2"/>
</dbReference>
<proteinExistence type="predicted"/>
<dbReference type="InterPro" id="IPR001343">
    <property type="entry name" value="Hemolysn_Ca-bd"/>
</dbReference>
<evidence type="ECO:0000256" key="2">
    <source>
        <dbReference type="ARBA" id="ARBA00022525"/>
    </source>
</evidence>
<evidence type="ECO:0000313" key="3">
    <source>
        <dbReference type="EMBL" id="TDH57870.1"/>
    </source>
</evidence>
<accession>A0A4R5Q4J9</accession>
<dbReference type="Pfam" id="PF00353">
    <property type="entry name" value="HemolysinCabind"/>
    <property type="match status" value="4"/>
</dbReference>
<dbReference type="PANTHER" id="PTHR38340">
    <property type="entry name" value="S-LAYER PROTEIN"/>
    <property type="match status" value="1"/>
</dbReference>
<dbReference type="InterPro" id="IPR011049">
    <property type="entry name" value="Serralysin-like_metalloprot_C"/>
</dbReference>
<dbReference type="AlphaFoldDB" id="A0A4R5Q4J9"/>
<dbReference type="Gene3D" id="2.150.10.10">
    <property type="entry name" value="Serralysin-like metalloprotease, C-terminal"/>
    <property type="match status" value="3"/>
</dbReference>
<organism evidence="3 4">
    <name type="scientific">Dankookia rubra</name>
    <dbReference type="NCBI Taxonomy" id="1442381"/>
    <lineage>
        <taxon>Bacteria</taxon>
        <taxon>Pseudomonadati</taxon>
        <taxon>Pseudomonadota</taxon>
        <taxon>Alphaproteobacteria</taxon>
        <taxon>Acetobacterales</taxon>
        <taxon>Roseomonadaceae</taxon>
        <taxon>Dankookia</taxon>
    </lineage>
</organism>
<protein>
    <submittedName>
        <fullName evidence="3">Calcium-binding protein</fullName>
    </submittedName>
</protein>
<dbReference type="OrthoDB" id="7268058at2"/>
<reference evidence="3 4" key="1">
    <citation type="journal article" date="2016" name="J. Microbiol.">
        <title>Dankookia rubra gen. nov., sp. nov., an alphaproteobacterium isolated from sediment of a shallow stream.</title>
        <authorList>
            <person name="Kim W.H."/>
            <person name="Kim D.H."/>
            <person name="Kang K."/>
            <person name="Ahn T.Y."/>
        </authorList>
    </citation>
    <scope>NUCLEOTIDE SEQUENCE [LARGE SCALE GENOMIC DNA]</scope>
    <source>
        <strain evidence="3 4">JCM30602</strain>
    </source>
</reference>
<gene>
    <name evidence="3" type="ORF">E2C06_35625</name>
</gene>
<keyword evidence="2" id="KW-0964">Secreted</keyword>
<dbReference type="GO" id="GO:0005509">
    <property type="term" value="F:calcium ion binding"/>
    <property type="evidence" value="ECO:0007669"/>
    <property type="project" value="InterPro"/>
</dbReference>
<evidence type="ECO:0000256" key="1">
    <source>
        <dbReference type="ARBA" id="ARBA00004613"/>
    </source>
</evidence>
<dbReference type="SUPFAM" id="SSF51120">
    <property type="entry name" value="beta-Roll"/>
    <property type="match status" value="2"/>
</dbReference>
<keyword evidence="4" id="KW-1185">Reference proteome</keyword>
<dbReference type="GO" id="GO:0005576">
    <property type="term" value="C:extracellular region"/>
    <property type="evidence" value="ECO:0007669"/>
    <property type="project" value="UniProtKB-SubCell"/>
</dbReference>
<dbReference type="PRINTS" id="PR00313">
    <property type="entry name" value="CABNDNGRPT"/>
</dbReference>
<evidence type="ECO:0000313" key="4">
    <source>
        <dbReference type="Proteomes" id="UP000295096"/>
    </source>
</evidence>
<comment type="subcellular location">
    <subcellularLocation>
        <location evidence="1">Secreted</location>
    </subcellularLocation>
</comment>
<dbReference type="PANTHER" id="PTHR38340:SF1">
    <property type="entry name" value="S-LAYER PROTEIN"/>
    <property type="match status" value="1"/>
</dbReference>
<comment type="caution">
    <text evidence="3">The sequence shown here is derived from an EMBL/GenBank/DDBJ whole genome shotgun (WGS) entry which is preliminary data.</text>
</comment>
<dbReference type="InterPro" id="IPR050557">
    <property type="entry name" value="RTX_toxin/Mannuronan_C5-epim"/>
</dbReference>
<dbReference type="EMBL" id="SMSJ01000196">
    <property type="protein sequence ID" value="TDH57870.1"/>
    <property type="molecule type" value="Genomic_DNA"/>
</dbReference>
<dbReference type="Proteomes" id="UP000295096">
    <property type="component" value="Unassembled WGS sequence"/>
</dbReference>